<evidence type="ECO:0000259" key="1">
    <source>
        <dbReference type="Pfam" id="PF04480"/>
    </source>
</evidence>
<dbReference type="GO" id="GO:0004519">
    <property type="term" value="F:endonuclease activity"/>
    <property type="evidence" value="ECO:0007669"/>
    <property type="project" value="UniProtKB-KW"/>
</dbReference>
<gene>
    <name evidence="2" type="ORF">ABC969_13930</name>
</gene>
<keyword evidence="3" id="KW-1185">Reference proteome</keyword>
<comment type="caution">
    <text evidence="2">The sequence shown here is derived from an EMBL/GenBank/DDBJ whole genome shotgun (WGS) entry which is preliminary data.</text>
</comment>
<keyword evidence="2" id="KW-0255">Endonuclease</keyword>
<dbReference type="SUPFAM" id="SSF52980">
    <property type="entry name" value="Restriction endonuclease-like"/>
    <property type="match status" value="1"/>
</dbReference>
<dbReference type="CDD" id="cd01038">
    <property type="entry name" value="Endonuclease_DUF559"/>
    <property type="match status" value="1"/>
</dbReference>
<proteinExistence type="predicted"/>
<evidence type="ECO:0000313" key="3">
    <source>
        <dbReference type="Proteomes" id="UP001404104"/>
    </source>
</evidence>
<evidence type="ECO:0000313" key="2">
    <source>
        <dbReference type="EMBL" id="MEN2787514.1"/>
    </source>
</evidence>
<reference evidence="2 3" key="1">
    <citation type="submission" date="2024-05" db="EMBL/GenBank/DDBJ databases">
        <authorList>
            <person name="Liu Q."/>
            <person name="Xin Y.-H."/>
        </authorList>
    </citation>
    <scope>NUCLEOTIDE SEQUENCE [LARGE SCALE GENOMIC DNA]</scope>
    <source>
        <strain evidence="2 3">CGMCC 1.15349</strain>
    </source>
</reference>
<dbReference type="Gene3D" id="3.40.960.10">
    <property type="entry name" value="VSR Endonuclease"/>
    <property type="match status" value="1"/>
</dbReference>
<dbReference type="InterPro" id="IPR011335">
    <property type="entry name" value="Restrct_endonuc-II-like"/>
</dbReference>
<dbReference type="Proteomes" id="UP001404104">
    <property type="component" value="Unassembled WGS sequence"/>
</dbReference>
<feature type="domain" description="DUF559" evidence="1">
    <location>
        <begin position="2"/>
        <end position="108"/>
    </location>
</feature>
<protein>
    <submittedName>
        <fullName evidence="2">Endonuclease domain-containing protein</fullName>
    </submittedName>
</protein>
<organism evidence="2 3">
    <name type="scientific">Sphingomonas qilianensis</name>
    <dbReference type="NCBI Taxonomy" id="1736690"/>
    <lineage>
        <taxon>Bacteria</taxon>
        <taxon>Pseudomonadati</taxon>
        <taxon>Pseudomonadota</taxon>
        <taxon>Alphaproteobacteria</taxon>
        <taxon>Sphingomonadales</taxon>
        <taxon>Sphingomonadaceae</taxon>
        <taxon>Sphingomonas</taxon>
    </lineage>
</organism>
<dbReference type="RefSeq" id="WP_345865713.1">
    <property type="nucleotide sequence ID" value="NZ_JBDIMF010000006.1"/>
</dbReference>
<dbReference type="PANTHER" id="PTHR38590:SF1">
    <property type="entry name" value="BLL0828 PROTEIN"/>
    <property type="match status" value="1"/>
</dbReference>
<dbReference type="Pfam" id="PF04480">
    <property type="entry name" value="DUF559"/>
    <property type="match status" value="1"/>
</dbReference>
<dbReference type="InterPro" id="IPR047216">
    <property type="entry name" value="Endonuclease_DUF559_bact"/>
</dbReference>
<keyword evidence="2" id="KW-0378">Hydrolase</keyword>
<dbReference type="PANTHER" id="PTHR38590">
    <property type="entry name" value="BLL0828 PROTEIN"/>
    <property type="match status" value="1"/>
</dbReference>
<name>A0ABU9XVF7_9SPHN</name>
<dbReference type="EMBL" id="JBDIMF010000006">
    <property type="protein sequence ID" value="MEN2787514.1"/>
    <property type="molecule type" value="Genomic_DNA"/>
</dbReference>
<sequence length="123" mass="13754">MEQRTRARELRANPTDAEVMLWRALSARKVAGVRFNRQLPIGPFICDFVARSAGLIIEADGGQHAERAAADAGRTRYLETEGYRVIRFWNNDVIGNLEGVVLAIERALAEMPSPSRSREREGS</sequence>
<dbReference type="InterPro" id="IPR007569">
    <property type="entry name" value="DUF559"/>
</dbReference>
<keyword evidence="2" id="KW-0540">Nuclease</keyword>
<accession>A0ABU9XVF7</accession>